<dbReference type="VEuPathDB" id="FungiDB:EYZ11_013564"/>
<dbReference type="GeneID" id="54334348"/>
<evidence type="ECO:0000313" key="1">
    <source>
        <dbReference type="EMBL" id="KAA8641511.1"/>
    </source>
</evidence>
<dbReference type="OrthoDB" id="5384804at2759"/>
<name>A0A5M9M478_9EURO</name>
<accession>A0A5M9M478</accession>
<organism evidence="1 2">
    <name type="scientific">Aspergillus tanneri</name>
    <dbReference type="NCBI Taxonomy" id="1220188"/>
    <lineage>
        <taxon>Eukaryota</taxon>
        <taxon>Fungi</taxon>
        <taxon>Dikarya</taxon>
        <taxon>Ascomycota</taxon>
        <taxon>Pezizomycotina</taxon>
        <taxon>Eurotiomycetes</taxon>
        <taxon>Eurotiomycetidae</taxon>
        <taxon>Eurotiales</taxon>
        <taxon>Aspergillaceae</taxon>
        <taxon>Aspergillus</taxon>
        <taxon>Aspergillus subgen. Circumdati</taxon>
    </lineage>
</organism>
<dbReference type="AlphaFoldDB" id="A0A5M9M478"/>
<gene>
    <name evidence="1" type="ORF">ATNIH1004_011647</name>
</gene>
<dbReference type="Proteomes" id="UP000324241">
    <property type="component" value="Unassembled WGS sequence"/>
</dbReference>
<comment type="caution">
    <text evidence="1">The sequence shown here is derived from an EMBL/GenBank/DDBJ whole genome shotgun (WGS) entry which is preliminary data.</text>
</comment>
<sequence length="259" mass="31096">MALRGVDYTEEEITQFRGGGPLPMLEKLSEYVFSKSSQRQRFYKALMCHWVSVEHLNLARRFPYTTPKSMLDRFDMIERLWRDNPQLDVLDSIDLIEVTDFVWGFLVRKLFYDPQKHLPWVPNEMEDVYREPEWEYFIMNLLSYIRPPNVVELLLLHHWGSEVWPRNRSHYLLELGFLNVPQVFSHPAEHPDNSYPLEYLEDNMINKLQKLYQRLGVSKEHLELAWEQYRDPESWAQCTKGRVFSFTEGMEIATEILNF</sequence>
<evidence type="ECO:0000313" key="2">
    <source>
        <dbReference type="Proteomes" id="UP000324241"/>
    </source>
</evidence>
<dbReference type="EMBL" id="QUQM01000009">
    <property type="protein sequence ID" value="KAA8641511.1"/>
    <property type="molecule type" value="Genomic_DNA"/>
</dbReference>
<proteinExistence type="predicted"/>
<dbReference type="RefSeq" id="XP_033420873.1">
    <property type="nucleotide sequence ID" value="XM_033576209.1"/>
</dbReference>
<reference evidence="1 2" key="1">
    <citation type="submission" date="2019-08" db="EMBL/GenBank/DDBJ databases">
        <title>The genome sequence of a newly discovered highly antifungal drug resistant Aspergillus species, Aspergillus tanneri NIH 1004.</title>
        <authorList>
            <person name="Mounaud S."/>
            <person name="Singh I."/>
            <person name="Joardar V."/>
            <person name="Pakala S."/>
            <person name="Pakala S."/>
            <person name="Venepally P."/>
            <person name="Chung J.K."/>
            <person name="Losada L."/>
            <person name="Nierman W.C."/>
        </authorList>
    </citation>
    <scope>NUCLEOTIDE SEQUENCE [LARGE SCALE GENOMIC DNA]</scope>
    <source>
        <strain evidence="1 2">NIH1004</strain>
    </source>
</reference>
<protein>
    <submittedName>
        <fullName evidence="1">Uncharacterized protein</fullName>
    </submittedName>
</protein>